<keyword evidence="3" id="KW-0418">Kinase</keyword>
<keyword evidence="4" id="KW-1185">Reference proteome</keyword>
<dbReference type="InterPro" id="IPR050640">
    <property type="entry name" value="Bact_2-comp_sensor_kinase"/>
</dbReference>
<evidence type="ECO:0000313" key="4">
    <source>
        <dbReference type="Proteomes" id="UP001501083"/>
    </source>
</evidence>
<dbReference type="PANTHER" id="PTHR34220">
    <property type="entry name" value="SENSOR HISTIDINE KINASE YPDA"/>
    <property type="match status" value="1"/>
</dbReference>
<keyword evidence="3" id="KW-0808">Transferase</keyword>
<dbReference type="Proteomes" id="UP001501083">
    <property type="component" value="Unassembled WGS sequence"/>
</dbReference>
<dbReference type="Pfam" id="PF06580">
    <property type="entry name" value="His_kinase"/>
    <property type="match status" value="1"/>
</dbReference>
<dbReference type="Gene3D" id="3.30.565.10">
    <property type="entry name" value="Histidine kinase-like ATPase, C-terminal domain"/>
    <property type="match status" value="1"/>
</dbReference>
<keyword evidence="1" id="KW-0812">Transmembrane</keyword>
<organism evidence="3 4">
    <name type="scientific">Lysobacter panacisoli</name>
    <dbReference type="NCBI Taxonomy" id="1255263"/>
    <lineage>
        <taxon>Bacteria</taxon>
        <taxon>Pseudomonadati</taxon>
        <taxon>Pseudomonadota</taxon>
        <taxon>Gammaproteobacteria</taxon>
        <taxon>Lysobacterales</taxon>
        <taxon>Lysobacteraceae</taxon>
        <taxon>Lysobacter</taxon>
    </lineage>
</organism>
<sequence>MTRNELRFVCVNSLYGIAYAAMNVLFFSQFARLDASAWMVSIALGFGVWAVTSTLRIVAVRRQWLERGNGRFALILAASIVLGALATLLFTTLLLNAADALGWIVLPGRSSLAQMVGYWTNIAIIIGLWVAFWAGWQALGRYRHGEIARLRAESQRSALELDALRARLNPHFVFNALNNVRALINEDPARARETVTRLSNILRHALEHSQRDWATLGEEIAVVDDYLAVESVHYEERLRVRRDIDANALDAKLPPMALQLLVENAIKHGIANQPGGGDLTLSARREHGRLRLEVGSPGRITVDPSRRGVGLAYLRTRLQRADAPGTFELLQDDTRVLARLELPQ</sequence>
<feature type="transmembrane region" description="Helical" evidence="1">
    <location>
        <begin position="37"/>
        <end position="60"/>
    </location>
</feature>
<feature type="transmembrane region" description="Helical" evidence="1">
    <location>
        <begin position="12"/>
        <end position="31"/>
    </location>
</feature>
<accession>A0ABP9L5X8</accession>
<keyword evidence="1" id="KW-1133">Transmembrane helix</keyword>
<feature type="transmembrane region" description="Helical" evidence="1">
    <location>
        <begin position="118"/>
        <end position="139"/>
    </location>
</feature>
<name>A0ABP9L5X8_9GAMM</name>
<dbReference type="PANTHER" id="PTHR34220:SF7">
    <property type="entry name" value="SENSOR HISTIDINE KINASE YPDA"/>
    <property type="match status" value="1"/>
</dbReference>
<dbReference type="InterPro" id="IPR036890">
    <property type="entry name" value="HATPase_C_sf"/>
</dbReference>
<reference evidence="4" key="1">
    <citation type="journal article" date="2019" name="Int. J. Syst. Evol. Microbiol.">
        <title>The Global Catalogue of Microorganisms (GCM) 10K type strain sequencing project: providing services to taxonomists for standard genome sequencing and annotation.</title>
        <authorList>
            <consortium name="The Broad Institute Genomics Platform"/>
            <consortium name="The Broad Institute Genome Sequencing Center for Infectious Disease"/>
            <person name="Wu L."/>
            <person name="Ma J."/>
        </authorList>
    </citation>
    <scope>NUCLEOTIDE SEQUENCE [LARGE SCALE GENOMIC DNA]</scope>
    <source>
        <strain evidence="4">JCM 19212</strain>
    </source>
</reference>
<dbReference type="GO" id="GO:0016301">
    <property type="term" value="F:kinase activity"/>
    <property type="evidence" value="ECO:0007669"/>
    <property type="project" value="UniProtKB-KW"/>
</dbReference>
<evidence type="ECO:0000313" key="3">
    <source>
        <dbReference type="EMBL" id="GAA5069814.1"/>
    </source>
</evidence>
<gene>
    <name evidence="3" type="ORF">GCM10025759_07050</name>
</gene>
<evidence type="ECO:0000259" key="2">
    <source>
        <dbReference type="Pfam" id="PF06580"/>
    </source>
</evidence>
<dbReference type="SUPFAM" id="SSF55874">
    <property type="entry name" value="ATPase domain of HSP90 chaperone/DNA topoisomerase II/histidine kinase"/>
    <property type="match status" value="1"/>
</dbReference>
<feature type="transmembrane region" description="Helical" evidence="1">
    <location>
        <begin position="72"/>
        <end position="98"/>
    </location>
</feature>
<dbReference type="InterPro" id="IPR010559">
    <property type="entry name" value="Sig_transdc_His_kin_internal"/>
</dbReference>
<keyword evidence="1" id="KW-0472">Membrane</keyword>
<protein>
    <submittedName>
        <fullName evidence="3">Histidine kinase</fullName>
    </submittedName>
</protein>
<dbReference type="RefSeq" id="WP_158982782.1">
    <property type="nucleotide sequence ID" value="NZ_BAABKY010000001.1"/>
</dbReference>
<comment type="caution">
    <text evidence="3">The sequence shown here is derived from an EMBL/GenBank/DDBJ whole genome shotgun (WGS) entry which is preliminary data.</text>
</comment>
<feature type="domain" description="Signal transduction histidine kinase internal region" evidence="2">
    <location>
        <begin position="160"/>
        <end position="238"/>
    </location>
</feature>
<dbReference type="EMBL" id="BAABKY010000001">
    <property type="protein sequence ID" value="GAA5069814.1"/>
    <property type="molecule type" value="Genomic_DNA"/>
</dbReference>
<evidence type="ECO:0000256" key="1">
    <source>
        <dbReference type="SAM" id="Phobius"/>
    </source>
</evidence>
<proteinExistence type="predicted"/>